<dbReference type="Proteomes" id="UP000325433">
    <property type="component" value="Unassembled WGS sequence"/>
</dbReference>
<sequence>MRNISQNAKVDESLNGTPEKYVSKDEHYWDSDLRDTEEKDVPWHLLKQYIKYTFEATSDIVKALDINENLDLIKHDAQLNVIDEKSGTPLLFVVFNETLAIAKQPLESKADPNLQGGEEATPLDAAIYAKNLDNVCYIVRSGAPPNANMEHTSENALGVTCSCGKKAIVHYLPKKHRDTDKKS</sequence>
<dbReference type="PANTHER" id="PTHR24198">
    <property type="entry name" value="ANKYRIN REPEAT AND PROTEIN KINASE DOMAIN-CONTAINING PROTEIN"/>
    <property type="match status" value="1"/>
</dbReference>
<dbReference type="PANTHER" id="PTHR24198:SF165">
    <property type="entry name" value="ANKYRIN REPEAT-CONTAINING PROTEIN-RELATED"/>
    <property type="match status" value="1"/>
</dbReference>
<organism evidence="1 2">
    <name type="scientific">Aspergillus transmontanensis</name>
    <dbReference type="NCBI Taxonomy" id="1034304"/>
    <lineage>
        <taxon>Eukaryota</taxon>
        <taxon>Fungi</taxon>
        <taxon>Dikarya</taxon>
        <taxon>Ascomycota</taxon>
        <taxon>Pezizomycotina</taxon>
        <taxon>Eurotiomycetes</taxon>
        <taxon>Eurotiomycetidae</taxon>
        <taxon>Eurotiales</taxon>
        <taxon>Aspergillaceae</taxon>
        <taxon>Aspergillus</taxon>
        <taxon>Aspergillus subgen. Circumdati</taxon>
    </lineage>
</organism>
<keyword evidence="2" id="KW-1185">Reference proteome</keyword>
<evidence type="ECO:0000313" key="1">
    <source>
        <dbReference type="EMBL" id="KAE8316161.1"/>
    </source>
</evidence>
<dbReference type="SUPFAM" id="SSF48403">
    <property type="entry name" value="Ankyrin repeat"/>
    <property type="match status" value="1"/>
</dbReference>
<evidence type="ECO:0008006" key="3">
    <source>
        <dbReference type="Google" id="ProtNLM"/>
    </source>
</evidence>
<dbReference type="AlphaFoldDB" id="A0A5N6W5Q9"/>
<protein>
    <recommendedName>
        <fullName evidence="3">Ankyrin repeat-containing domain protein</fullName>
    </recommendedName>
</protein>
<dbReference type="EMBL" id="ML738308">
    <property type="protein sequence ID" value="KAE8316161.1"/>
    <property type="molecule type" value="Genomic_DNA"/>
</dbReference>
<dbReference type="Gene3D" id="1.25.40.20">
    <property type="entry name" value="Ankyrin repeat-containing domain"/>
    <property type="match status" value="1"/>
</dbReference>
<evidence type="ECO:0000313" key="2">
    <source>
        <dbReference type="Proteomes" id="UP000325433"/>
    </source>
</evidence>
<reference evidence="2" key="1">
    <citation type="submission" date="2019-04" db="EMBL/GenBank/DDBJ databases">
        <title>Friends and foes A comparative genomics studyof 23 Aspergillus species from section Flavi.</title>
        <authorList>
            <consortium name="DOE Joint Genome Institute"/>
            <person name="Kjaerbolling I."/>
            <person name="Vesth T."/>
            <person name="Frisvad J.C."/>
            <person name="Nybo J.L."/>
            <person name="Theobald S."/>
            <person name="Kildgaard S."/>
            <person name="Isbrandt T."/>
            <person name="Kuo A."/>
            <person name="Sato A."/>
            <person name="Lyhne E.K."/>
            <person name="Kogle M.E."/>
            <person name="Wiebenga A."/>
            <person name="Kun R.S."/>
            <person name="Lubbers R.J."/>
            <person name="Makela M.R."/>
            <person name="Barry K."/>
            <person name="Chovatia M."/>
            <person name="Clum A."/>
            <person name="Daum C."/>
            <person name="Haridas S."/>
            <person name="He G."/>
            <person name="LaButti K."/>
            <person name="Lipzen A."/>
            <person name="Mondo S."/>
            <person name="Riley R."/>
            <person name="Salamov A."/>
            <person name="Simmons B.A."/>
            <person name="Magnuson J.K."/>
            <person name="Henrissat B."/>
            <person name="Mortensen U.H."/>
            <person name="Larsen T.O."/>
            <person name="Devries R.P."/>
            <person name="Grigoriev I.V."/>
            <person name="Machida M."/>
            <person name="Baker S.E."/>
            <person name="Andersen M.R."/>
        </authorList>
    </citation>
    <scope>NUCLEOTIDE SEQUENCE [LARGE SCALE GENOMIC DNA]</scope>
    <source>
        <strain evidence="2">CBS 130015</strain>
    </source>
</reference>
<dbReference type="InterPro" id="IPR036770">
    <property type="entry name" value="Ankyrin_rpt-contain_sf"/>
</dbReference>
<proteinExistence type="predicted"/>
<accession>A0A5N6W5Q9</accession>
<name>A0A5N6W5Q9_9EURO</name>
<gene>
    <name evidence="1" type="ORF">BDV41DRAFT_574175</name>
</gene>